<comment type="caution">
    <text evidence="2">The sequence shown here is derived from an EMBL/GenBank/DDBJ whole genome shotgun (WGS) entry which is preliminary data.</text>
</comment>
<keyword evidence="3" id="KW-1185">Reference proteome</keyword>
<name>A0AAD5RU57_9PEZI</name>
<evidence type="ECO:0000313" key="2">
    <source>
        <dbReference type="EMBL" id="KAJ2904196.1"/>
    </source>
</evidence>
<dbReference type="AlphaFoldDB" id="A0AAD5RU57"/>
<evidence type="ECO:0000313" key="3">
    <source>
        <dbReference type="Proteomes" id="UP001201980"/>
    </source>
</evidence>
<feature type="region of interest" description="Disordered" evidence="1">
    <location>
        <begin position="76"/>
        <end position="102"/>
    </location>
</feature>
<protein>
    <submittedName>
        <fullName evidence="2">Uncharacterized protein</fullName>
    </submittedName>
</protein>
<organism evidence="2 3">
    <name type="scientific">Zalerion maritima</name>
    <dbReference type="NCBI Taxonomy" id="339359"/>
    <lineage>
        <taxon>Eukaryota</taxon>
        <taxon>Fungi</taxon>
        <taxon>Dikarya</taxon>
        <taxon>Ascomycota</taxon>
        <taxon>Pezizomycotina</taxon>
        <taxon>Sordariomycetes</taxon>
        <taxon>Lulworthiomycetidae</taxon>
        <taxon>Lulworthiales</taxon>
        <taxon>Lulworthiaceae</taxon>
        <taxon>Zalerion</taxon>
    </lineage>
</organism>
<evidence type="ECO:0000256" key="1">
    <source>
        <dbReference type="SAM" id="MobiDB-lite"/>
    </source>
</evidence>
<accession>A0AAD5RU57</accession>
<proteinExistence type="predicted"/>
<sequence length="133" mass="14651">MPPKYPLPNALSSTIKIKRKAKVMSFEDIEAARAARAAKEVAKGKEKRGRKRKSAVMEAEGQDPEFVLAWVAQDVDEEEPARSGTADRRPAGPSGVQGMKYQRRSSDELGFMEIILESRIDSFNRGGLNVVCG</sequence>
<feature type="region of interest" description="Disordered" evidence="1">
    <location>
        <begin position="39"/>
        <end position="59"/>
    </location>
</feature>
<feature type="compositionally biased region" description="Basic residues" evidence="1">
    <location>
        <begin position="45"/>
        <end position="54"/>
    </location>
</feature>
<dbReference type="Proteomes" id="UP001201980">
    <property type="component" value="Unassembled WGS sequence"/>
</dbReference>
<dbReference type="EMBL" id="JAKWBI020000059">
    <property type="protein sequence ID" value="KAJ2904196.1"/>
    <property type="molecule type" value="Genomic_DNA"/>
</dbReference>
<gene>
    <name evidence="2" type="ORF">MKZ38_008526</name>
</gene>
<reference evidence="2" key="1">
    <citation type="submission" date="2022-07" db="EMBL/GenBank/DDBJ databases">
        <title>Draft genome sequence of Zalerion maritima ATCC 34329, a (micro)plastics degrading marine fungus.</title>
        <authorList>
            <person name="Paco A."/>
            <person name="Goncalves M.F.M."/>
            <person name="Rocha-Santos T.A.P."/>
            <person name="Alves A."/>
        </authorList>
    </citation>
    <scope>NUCLEOTIDE SEQUENCE</scope>
    <source>
        <strain evidence="2">ATCC 34329</strain>
    </source>
</reference>